<dbReference type="Pfam" id="PF13379">
    <property type="entry name" value="NMT1_2"/>
    <property type="match status" value="1"/>
</dbReference>
<dbReference type="AlphaFoldDB" id="A0A7W4NQP0"/>
<dbReference type="PANTHER" id="PTHR30024:SF21">
    <property type="entry name" value="ABC TRANSPORTER SUBSTRATE-BINDING PROTEIN"/>
    <property type="match status" value="1"/>
</dbReference>
<evidence type="ECO:0000313" key="1">
    <source>
        <dbReference type="EMBL" id="MBB2159315.1"/>
    </source>
</evidence>
<organism evidence="1 2">
    <name type="scientific">Gluconacetobacter sacchari</name>
    <dbReference type="NCBI Taxonomy" id="92759"/>
    <lineage>
        <taxon>Bacteria</taxon>
        <taxon>Pseudomonadati</taxon>
        <taxon>Pseudomonadota</taxon>
        <taxon>Alphaproteobacteria</taxon>
        <taxon>Acetobacterales</taxon>
        <taxon>Acetobacteraceae</taxon>
        <taxon>Gluconacetobacter</taxon>
    </lineage>
</organism>
<reference evidence="1 2" key="1">
    <citation type="submission" date="2020-04" db="EMBL/GenBank/DDBJ databases">
        <title>Description of novel Gluconacetobacter.</title>
        <authorList>
            <person name="Sombolestani A."/>
        </authorList>
    </citation>
    <scope>NUCLEOTIDE SEQUENCE [LARGE SCALE GENOMIC DNA]</scope>
    <source>
        <strain evidence="1 2">LMG 19747</strain>
    </source>
</reference>
<sequence>MSHPLAALPRHRTARDIPVDPTRRALLGATLAGAASLALAPAALADDAAHCHAAGTAAVPPVPGPARKLTIAWNQNSTCTAAIPVAKEKGFFARYDLDVDYVNFAGATDQLLEALATGKADGAPGMALRWLKPLQQGFDVKLVAGLHAGCMHLLAPRGGPTTLDALHGKTIGVTDIGGPDKNFFSIRLKEAGIDPESDMQWRQYPADLLPLALQRGEVQAISGSDPVSYLHKRQFDLVEIDSNMNGSWAQTACCVIGLRGSLIRNEPAVAAAVTRAILDAGAWVACNPDEAGRIFKPFAARASAEDIAAMLRLQGHHHQVLGPPLHDEVVRYADALKQIGVFRPSLDPARYADKVTQDLFAT</sequence>
<proteinExistence type="predicted"/>
<accession>A0A7W4NQP0</accession>
<dbReference type="Proteomes" id="UP000589085">
    <property type="component" value="Unassembled WGS sequence"/>
</dbReference>
<protein>
    <submittedName>
        <fullName evidence="1">ABC transporter substrate-binding protein</fullName>
    </submittedName>
</protein>
<name>A0A7W4NQP0_9PROT</name>
<gene>
    <name evidence="1" type="ORF">HLH48_03835</name>
</gene>
<dbReference type="RefSeq" id="WP_182996176.1">
    <property type="nucleotide sequence ID" value="NZ_JABEQJ010000003.1"/>
</dbReference>
<dbReference type="Gene3D" id="3.40.190.10">
    <property type="entry name" value="Periplasmic binding protein-like II"/>
    <property type="match status" value="2"/>
</dbReference>
<dbReference type="PANTHER" id="PTHR30024">
    <property type="entry name" value="ALIPHATIC SULFONATES-BINDING PROTEIN-RELATED"/>
    <property type="match status" value="1"/>
</dbReference>
<dbReference type="PROSITE" id="PS51318">
    <property type="entry name" value="TAT"/>
    <property type="match status" value="1"/>
</dbReference>
<dbReference type="InterPro" id="IPR006311">
    <property type="entry name" value="TAT_signal"/>
</dbReference>
<dbReference type="EMBL" id="JABEQJ010000003">
    <property type="protein sequence ID" value="MBB2159315.1"/>
    <property type="molecule type" value="Genomic_DNA"/>
</dbReference>
<dbReference type="SUPFAM" id="SSF53850">
    <property type="entry name" value="Periplasmic binding protein-like II"/>
    <property type="match status" value="1"/>
</dbReference>
<evidence type="ECO:0000313" key="2">
    <source>
        <dbReference type="Proteomes" id="UP000589085"/>
    </source>
</evidence>
<comment type="caution">
    <text evidence="1">The sequence shown here is derived from an EMBL/GenBank/DDBJ whole genome shotgun (WGS) entry which is preliminary data.</text>
</comment>